<protein>
    <submittedName>
        <fullName evidence="9">Uncharacterized protein</fullName>
    </submittedName>
</protein>
<dbReference type="Pfam" id="PF07967">
    <property type="entry name" value="zf-C3HC"/>
    <property type="match status" value="1"/>
</dbReference>
<organism evidence="9 10">
    <name type="scientific">Physocladia obscura</name>
    <dbReference type="NCBI Taxonomy" id="109957"/>
    <lineage>
        <taxon>Eukaryota</taxon>
        <taxon>Fungi</taxon>
        <taxon>Fungi incertae sedis</taxon>
        <taxon>Chytridiomycota</taxon>
        <taxon>Chytridiomycota incertae sedis</taxon>
        <taxon>Chytridiomycetes</taxon>
        <taxon>Chytridiales</taxon>
        <taxon>Chytriomycetaceae</taxon>
        <taxon>Physocladia</taxon>
    </lineage>
</organism>
<evidence type="ECO:0000256" key="4">
    <source>
        <dbReference type="ARBA" id="ARBA00022833"/>
    </source>
</evidence>
<comment type="subcellular location">
    <subcellularLocation>
        <location evidence="1">Nucleus</location>
    </subcellularLocation>
</comment>
<dbReference type="InterPro" id="IPR012935">
    <property type="entry name" value="NuBaID_N"/>
</dbReference>
<sequence>MKRKIATLLDDALNEGSDAETMGMAAVRISDDALARRAAECARFGWINTGPEKLLCTACGAEFAYTTEAAKINANTTDTAKSEANTLRSAHNLNCAFRTGRHDPLTFPVSTPRECLYAAIARFNALSSLSTALPAVFSNLVADPARVATMLTVNAPPPPLEKSLVNSAALLALFGWEPDVALDLSLSSSSSSFVSLGSKLLKCNLCFRQVTLSKFTPAIQSEYPAVTAATAATTAEKHLFDPHFEHRWYCPWIYSRKIIDSTDDGIVGWKYSLNAIERLQESNTDSNEVFTATNKTVPSSISNTPVVEKIGERDFSDVRMLLIIFFPFWCLLFGLQ</sequence>
<gene>
    <name evidence="9" type="ORF">HK100_010346</name>
</gene>
<dbReference type="PANTHER" id="PTHR15835:SF6">
    <property type="entry name" value="ZINC FINGER C3HC-TYPE PROTEIN 1"/>
    <property type="match status" value="1"/>
</dbReference>
<dbReference type="PANTHER" id="PTHR15835">
    <property type="entry name" value="NUCLEAR-INTERACTING PARTNER OF ALK"/>
    <property type="match status" value="1"/>
</dbReference>
<dbReference type="GO" id="GO:0008270">
    <property type="term" value="F:zinc ion binding"/>
    <property type="evidence" value="ECO:0007669"/>
    <property type="project" value="UniProtKB-KW"/>
</dbReference>
<evidence type="ECO:0000313" key="10">
    <source>
        <dbReference type="Proteomes" id="UP001211907"/>
    </source>
</evidence>
<evidence type="ECO:0000256" key="5">
    <source>
        <dbReference type="ARBA" id="ARBA00023242"/>
    </source>
</evidence>
<proteinExistence type="predicted"/>
<feature type="transmembrane region" description="Helical" evidence="6">
    <location>
        <begin position="318"/>
        <end position="335"/>
    </location>
</feature>
<dbReference type="AlphaFoldDB" id="A0AAD5T3Q2"/>
<dbReference type="Pfam" id="PF08600">
    <property type="entry name" value="NuBaID_C"/>
    <property type="match status" value="1"/>
</dbReference>
<dbReference type="InterPro" id="IPR013909">
    <property type="entry name" value="NuBaID_C"/>
</dbReference>
<keyword evidence="4" id="KW-0862">Zinc</keyword>
<feature type="domain" description="NuBaID C-terminal" evidence="8">
    <location>
        <begin position="168"/>
        <end position="257"/>
    </location>
</feature>
<evidence type="ECO:0000256" key="6">
    <source>
        <dbReference type="SAM" id="Phobius"/>
    </source>
</evidence>
<name>A0AAD5T3Q2_9FUNG</name>
<dbReference type="EMBL" id="JADGJH010000568">
    <property type="protein sequence ID" value="KAJ3126238.1"/>
    <property type="molecule type" value="Genomic_DNA"/>
</dbReference>
<evidence type="ECO:0000313" key="9">
    <source>
        <dbReference type="EMBL" id="KAJ3126238.1"/>
    </source>
</evidence>
<evidence type="ECO:0000256" key="3">
    <source>
        <dbReference type="ARBA" id="ARBA00022771"/>
    </source>
</evidence>
<dbReference type="GO" id="GO:0005634">
    <property type="term" value="C:nucleus"/>
    <property type="evidence" value="ECO:0007669"/>
    <property type="project" value="UniProtKB-SubCell"/>
</dbReference>
<accession>A0AAD5T3Q2</accession>
<evidence type="ECO:0000256" key="1">
    <source>
        <dbReference type="ARBA" id="ARBA00004123"/>
    </source>
</evidence>
<keyword evidence="10" id="KW-1185">Reference proteome</keyword>
<dbReference type="Proteomes" id="UP001211907">
    <property type="component" value="Unassembled WGS sequence"/>
</dbReference>
<reference evidence="9" key="1">
    <citation type="submission" date="2020-05" db="EMBL/GenBank/DDBJ databases">
        <title>Phylogenomic resolution of chytrid fungi.</title>
        <authorList>
            <person name="Stajich J.E."/>
            <person name="Amses K."/>
            <person name="Simmons R."/>
            <person name="Seto K."/>
            <person name="Myers J."/>
            <person name="Bonds A."/>
            <person name="Quandt C.A."/>
            <person name="Barry K."/>
            <person name="Liu P."/>
            <person name="Grigoriev I."/>
            <person name="Longcore J.E."/>
            <person name="James T.Y."/>
        </authorList>
    </citation>
    <scope>NUCLEOTIDE SEQUENCE</scope>
    <source>
        <strain evidence="9">JEL0513</strain>
    </source>
</reference>
<keyword evidence="6" id="KW-0472">Membrane</keyword>
<keyword evidence="2" id="KW-0479">Metal-binding</keyword>
<feature type="domain" description="C3HC-type" evidence="7">
    <location>
        <begin position="39"/>
        <end position="135"/>
    </location>
</feature>
<evidence type="ECO:0000259" key="8">
    <source>
        <dbReference type="Pfam" id="PF08600"/>
    </source>
</evidence>
<evidence type="ECO:0000256" key="2">
    <source>
        <dbReference type="ARBA" id="ARBA00022723"/>
    </source>
</evidence>
<keyword evidence="5" id="KW-0539">Nucleus</keyword>
<keyword evidence="3" id="KW-0863">Zinc-finger</keyword>
<keyword evidence="6" id="KW-1133">Transmembrane helix</keyword>
<keyword evidence="6" id="KW-0812">Transmembrane</keyword>
<evidence type="ECO:0000259" key="7">
    <source>
        <dbReference type="Pfam" id="PF07967"/>
    </source>
</evidence>
<comment type="caution">
    <text evidence="9">The sequence shown here is derived from an EMBL/GenBank/DDBJ whole genome shotgun (WGS) entry which is preliminary data.</text>
</comment>